<sequence>MKSSTIVTLSGLALVAYSLIAPWVWGEASRPRPVDPGGPNLLAVFQKADDARQAAADAQAFGLLCQSLADMIEFDGKQAEPQLVSGVQLDNFRTLSRFYQTGGGSYAQRYPALPQVAGDYLQSQLGTDGGKLDSADRARWIAAYRQLAASALYAADSL</sequence>
<gene>
    <name evidence="1" type="ORF">DTL42_18410</name>
</gene>
<dbReference type="EMBL" id="QPEX01000037">
    <property type="protein sequence ID" value="RCS43960.1"/>
    <property type="molecule type" value="Genomic_DNA"/>
</dbReference>
<dbReference type="RefSeq" id="WP_114370698.1">
    <property type="nucleotide sequence ID" value="NZ_QPEX01000037.1"/>
</dbReference>
<evidence type="ECO:0000313" key="2">
    <source>
        <dbReference type="Proteomes" id="UP000253562"/>
    </source>
</evidence>
<comment type="caution">
    <text evidence="1">The sequence shown here is derived from an EMBL/GenBank/DDBJ whole genome shotgun (WGS) entry which is preliminary data.</text>
</comment>
<dbReference type="Proteomes" id="UP000253562">
    <property type="component" value="Unassembled WGS sequence"/>
</dbReference>
<name>A0A368KMT2_9BACT</name>
<dbReference type="AlphaFoldDB" id="A0A368KMT2"/>
<organism evidence="1 2">
    <name type="scientific">Bremerella cremea</name>
    <dbReference type="NCBI Taxonomy" id="1031537"/>
    <lineage>
        <taxon>Bacteria</taxon>
        <taxon>Pseudomonadati</taxon>
        <taxon>Planctomycetota</taxon>
        <taxon>Planctomycetia</taxon>
        <taxon>Pirellulales</taxon>
        <taxon>Pirellulaceae</taxon>
        <taxon>Bremerella</taxon>
    </lineage>
</organism>
<evidence type="ECO:0000313" key="1">
    <source>
        <dbReference type="EMBL" id="RCS43960.1"/>
    </source>
</evidence>
<protein>
    <submittedName>
        <fullName evidence="1">Uncharacterized protein</fullName>
    </submittedName>
</protein>
<dbReference type="OrthoDB" id="9833570at2"/>
<reference evidence="1 2" key="1">
    <citation type="submission" date="2018-07" db="EMBL/GenBank/DDBJ databases">
        <title>Comparative genomes isolates from brazilian mangrove.</title>
        <authorList>
            <person name="De Araujo J.E."/>
            <person name="Taketani R.G."/>
            <person name="Silva M.C.P."/>
            <person name="Lourenco M.V."/>
            <person name="Oliveira V.M."/>
            <person name="Andreote F.D."/>
        </authorList>
    </citation>
    <scope>NUCLEOTIDE SEQUENCE [LARGE SCALE GENOMIC DNA]</scope>
    <source>
        <strain evidence="1 2">HEX PRIS-MGV</strain>
    </source>
</reference>
<proteinExistence type="predicted"/>
<accession>A0A368KMT2</accession>